<comment type="subcellular location">
    <subcellularLocation>
        <location evidence="1">Cell membrane</location>
        <topology evidence="1">Multi-pass membrane protein</topology>
    </subcellularLocation>
</comment>
<evidence type="ECO:0000259" key="10">
    <source>
        <dbReference type="PROSITE" id="PS50893"/>
    </source>
</evidence>
<dbReference type="RefSeq" id="WP_068528164.1">
    <property type="nucleotide sequence ID" value="NZ_LVJH01000002.1"/>
</dbReference>
<dbReference type="InterPro" id="IPR003439">
    <property type="entry name" value="ABC_transporter-like_ATP-bd"/>
</dbReference>
<dbReference type="Pfam" id="PF00664">
    <property type="entry name" value="ABC_membrane"/>
    <property type="match status" value="1"/>
</dbReference>
<evidence type="ECO:0008006" key="14">
    <source>
        <dbReference type="Google" id="ProtNLM"/>
    </source>
</evidence>
<gene>
    <name evidence="12" type="ORF">PGLA_02515</name>
</gene>
<dbReference type="SUPFAM" id="SSF90123">
    <property type="entry name" value="ABC transporter transmembrane region"/>
    <property type="match status" value="1"/>
</dbReference>
<keyword evidence="13" id="KW-1185">Reference proteome</keyword>
<dbReference type="PROSITE" id="PS00211">
    <property type="entry name" value="ABC_TRANSPORTER_1"/>
    <property type="match status" value="1"/>
</dbReference>
<dbReference type="EMBL" id="LVJH01000002">
    <property type="protein sequence ID" value="OAB46272.1"/>
    <property type="molecule type" value="Genomic_DNA"/>
</dbReference>
<feature type="domain" description="ABC transporter" evidence="10">
    <location>
        <begin position="337"/>
        <end position="572"/>
    </location>
</feature>
<protein>
    <recommendedName>
        <fullName evidence="14">ABC transporter permease</fullName>
    </recommendedName>
</protein>
<evidence type="ECO:0000256" key="6">
    <source>
        <dbReference type="ARBA" id="ARBA00022840"/>
    </source>
</evidence>
<accession>A0A168P0M9</accession>
<dbReference type="InterPro" id="IPR003593">
    <property type="entry name" value="AAA+_ATPase"/>
</dbReference>
<evidence type="ECO:0000256" key="4">
    <source>
        <dbReference type="ARBA" id="ARBA00022692"/>
    </source>
</evidence>
<dbReference type="PROSITE" id="PS50893">
    <property type="entry name" value="ABC_TRANSPORTER_2"/>
    <property type="match status" value="1"/>
</dbReference>
<feature type="transmembrane region" description="Helical" evidence="9">
    <location>
        <begin position="249"/>
        <end position="268"/>
    </location>
</feature>
<keyword evidence="4 9" id="KW-0812">Transmembrane</keyword>
<feature type="transmembrane region" description="Helical" evidence="9">
    <location>
        <begin position="20"/>
        <end position="42"/>
    </location>
</feature>
<keyword evidence="5" id="KW-0547">Nucleotide-binding</keyword>
<name>A0A168P0M9_9BACL</name>
<evidence type="ECO:0000256" key="9">
    <source>
        <dbReference type="SAM" id="Phobius"/>
    </source>
</evidence>
<evidence type="ECO:0000256" key="8">
    <source>
        <dbReference type="ARBA" id="ARBA00023136"/>
    </source>
</evidence>
<feature type="transmembrane region" description="Helical" evidence="9">
    <location>
        <begin position="57"/>
        <end position="77"/>
    </location>
</feature>
<evidence type="ECO:0000256" key="3">
    <source>
        <dbReference type="ARBA" id="ARBA00022475"/>
    </source>
</evidence>
<dbReference type="InterPro" id="IPR011527">
    <property type="entry name" value="ABC1_TM_dom"/>
</dbReference>
<feature type="domain" description="ABC transmembrane type-1" evidence="11">
    <location>
        <begin position="22"/>
        <end position="303"/>
    </location>
</feature>
<dbReference type="GO" id="GO:0015421">
    <property type="term" value="F:ABC-type oligopeptide transporter activity"/>
    <property type="evidence" value="ECO:0007669"/>
    <property type="project" value="TreeGrafter"/>
</dbReference>
<evidence type="ECO:0000256" key="1">
    <source>
        <dbReference type="ARBA" id="ARBA00004651"/>
    </source>
</evidence>
<dbReference type="SUPFAM" id="SSF52540">
    <property type="entry name" value="P-loop containing nucleoside triphosphate hydrolases"/>
    <property type="match status" value="1"/>
</dbReference>
<comment type="caution">
    <text evidence="12">The sequence shown here is derived from an EMBL/GenBank/DDBJ whole genome shotgun (WGS) entry which is preliminary data.</text>
</comment>
<dbReference type="FunFam" id="3.40.50.300:FF:000221">
    <property type="entry name" value="Multidrug ABC transporter ATP-binding protein"/>
    <property type="match status" value="1"/>
</dbReference>
<sequence length="594" mass="65504">MSQAKTMHRLFFYMKRQRLLYAGLTFTMLLGVALDLWVAWFLSTVTNAASEGEMQRWPFFIMLAAIVLLLIGLNTYLDHYWRTKVSVNIRKDMRNDTMEQLLKVSVPYRDDNHSGELLSRITTDNQAVGNGCGDTLMSLIKNPILIIASFVYLILIHWQLALICLAIGPLTVLIGGVFGKLMRSNTGKLQETLGRMSAFLQDVLGGTSVVKTFGLERKLLSRFSRQNATLVHLETSGGKIEGAANSVSGVFGNLTFLIAILVAAFWVAKGSLEVGAMLAFIQLMNYLVGPFMQLPGQWASFQGSLGSADRIFSLMDAPTEVETLPEERHANNTFNSLTMSDVTFQYSSSGQLVLDSVSFHATGGEIVAVVGASGGGKSTLFKLLLGFYPITNGKISIDGNNIADMSLHELRGYFAYVPQENHLFTGTIRDNIADGKVDASEDEIISAAQSANAYNFIMEMEEGLDTEIGERGTRLSGGQRQRISIARAILRNAPVLLLDEATAALDNESERLVQDALLKLMAGRTTLVIAHRLSTITHADRILVMENGQIVENGNHTELMRQGERYYQLYTAQLQKEISHDEVRAINKESSFSS</sequence>
<keyword evidence="3" id="KW-1003">Cell membrane</keyword>
<evidence type="ECO:0000256" key="5">
    <source>
        <dbReference type="ARBA" id="ARBA00022741"/>
    </source>
</evidence>
<dbReference type="CDD" id="cd07346">
    <property type="entry name" value="ABC_6TM_exporters"/>
    <property type="match status" value="1"/>
</dbReference>
<feature type="transmembrane region" description="Helical" evidence="9">
    <location>
        <begin position="145"/>
        <end position="178"/>
    </location>
</feature>
<keyword evidence="8 9" id="KW-0472">Membrane</keyword>
<dbReference type="PANTHER" id="PTHR43394:SF1">
    <property type="entry name" value="ATP-BINDING CASSETTE SUB-FAMILY B MEMBER 10, MITOCHONDRIAL"/>
    <property type="match status" value="1"/>
</dbReference>
<keyword evidence="6" id="KW-0067">ATP-binding</keyword>
<dbReference type="InterPro" id="IPR039421">
    <property type="entry name" value="Type_1_exporter"/>
</dbReference>
<dbReference type="GO" id="GO:0005524">
    <property type="term" value="F:ATP binding"/>
    <property type="evidence" value="ECO:0007669"/>
    <property type="project" value="UniProtKB-KW"/>
</dbReference>
<dbReference type="GO" id="GO:0016887">
    <property type="term" value="F:ATP hydrolysis activity"/>
    <property type="evidence" value="ECO:0007669"/>
    <property type="project" value="InterPro"/>
</dbReference>
<evidence type="ECO:0000256" key="7">
    <source>
        <dbReference type="ARBA" id="ARBA00022989"/>
    </source>
</evidence>
<organism evidence="12 13">
    <name type="scientific">Paenibacillus glacialis</name>
    <dbReference type="NCBI Taxonomy" id="494026"/>
    <lineage>
        <taxon>Bacteria</taxon>
        <taxon>Bacillati</taxon>
        <taxon>Bacillota</taxon>
        <taxon>Bacilli</taxon>
        <taxon>Bacillales</taxon>
        <taxon>Paenibacillaceae</taxon>
        <taxon>Paenibacillus</taxon>
    </lineage>
</organism>
<dbReference type="GO" id="GO:0005886">
    <property type="term" value="C:plasma membrane"/>
    <property type="evidence" value="ECO:0007669"/>
    <property type="project" value="UniProtKB-SubCell"/>
</dbReference>
<evidence type="ECO:0000259" key="11">
    <source>
        <dbReference type="PROSITE" id="PS50929"/>
    </source>
</evidence>
<dbReference type="SMART" id="SM00382">
    <property type="entry name" value="AAA"/>
    <property type="match status" value="1"/>
</dbReference>
<keyword evidence="7 9" id="KW-1133">Transmembrane helix</keyword>
<reference evidence="12 13" key="1">
    <citation type="submission" date="2016-03" db="EMBL/GenBank/DDBJ databases">
        <title>Draft genome sequence of Paenibacillus glacialis DSM 22343.</title>
        <authorList>
            <person name="Shin S.-K."/>
            <person name="Yi H."/>
        </authorList>
    </citation>
    <scope>NUCLEOTIDE SEQUENCE [LARGE SCALE GENOMIC DNA]</scope>
    <source>
        <strain evidence="12 13">DSM 22343</strain>
    </source>
</reference>
<dbReference type="InterPro" id="IPR036640">
    <property type="entry name" value="ABC1_TM_sf"/>
</dbReference>
<dbReference type="Pfam" id="PF00005">
    <property type="entry name" value="ABC_tran"/>
    <property type="match status" value="1"/>
</dbReference>
<dbReference type="OrthoDB" id="9770415at2"/>
<dbReference type="InterPro" id="IPR017871">
    <property type="entry name" value="ABC_transporter-like_CS"/>
</dbReference>
<proteinExistence type="predicted"/>
<keyword evidence="2" id="KW-0813">Transport</keyword>
<dbReference type="Gene3D" id="3.40.50.300">
    <property type="entry name" value="P-loop containing nucleotide triphosphate hydrolases"/>
    <property type="match status" value="1"/>
</dbReference>
<dbReference type="STRING" id="494026.PGLA_02515"/>
<evidence type="ECO:0000313" key="13">
    <source>
        <dbReference type="Proteomes" id="UP000076967"/>
    </source>
</evidence>
<evidence type="ECO:0000256" key="2">
    <source>
        <dbReference type="ARBA" id="ARBA00022448"/>
    </source>
</evidence>
<dbReference type="AlphaFoldDB" id="A0A168P0M9"/>
<dbReference type="PANTHER" id="PTHR43394">
    <property type="entry name" value="ATP-DEPENDENT PERMEASE MDL1, MITOCHONDRIAL"/>
    <property type="match status" value="1"/>
</dbReference>
<dbReference type="Gene3D" id="1.20.1560.10">
    <property type="entry name" value="ABC transporter type 1, transmembrane domain"/>
    <property type="match status" value="1"/>
</dbReference>
<dbReference type="PROSITE" id="PS50929">
    <property type="entry name" value="ABC_TM1F"/>
    <property type="match status" value="1"/>
</dbReference>
<dbReference type="InterPro" id="IPR027417">
    <property type="entry name" value="P-loop_NTPase"/>
</dbReference>
<dbReference type="Proteomes" id="UP000076967">
    <property type="component" value="Unassembled WGS sequence"/>
</dbReference>
<evidence type="ECO:0000313" key="12">
    <source>
        <dbReference type="EMBL" id="OAB46272.1"/>
    </source>
</evidence>